<evidence type="ECO:0000313" key="2">
    <source>
        <dbReference type="Proteomes" id="UP000029981"/>
    </source>
</evidence>
<dbReference type="EMBL" id="CM002924">
    <property type="protein sequence ID" value="KGN59896.1"/>
    <property type="molecule type" value="Genomic_DNA"/>
</dbReference>
<reference evidence="1 2" key="2">
    <citation type="journal article" date="2009" name="PLoS ONE">
        <title>An integrated genetic and cytogenetic map of the cucumber genome.</title>
        <authorList>
            <person name="Ren Y."/>
            <person name="Zhang Z."/>
            <person name="Liu J."/>
            <person name="Staub J.E."/>
            <person name="Han Y."/>
            <person name="Cheng Z."/>
            <person name="Li X."/>
            <person name="Lu J."/>
            <person name="Miao H."/>
            <person name="Kang H."/>
            <person name="Xie B."/>
            <person name="Gu X."/>
            <person name="Wang X."/>
            <person name="Du Y."/>
            <person name="Jin W."/>
            <person name="Huang S."/>
        </authorList>
    </citation>
    <scope>NUCLEOTIDE SEQUENCE [LARGE SCALE GENOMIC DNA]</scope>
    <source>
        <strain evidence="2">cv. 9930</strain>
    </source>
</reference>
<dbReference type="Gramene" id="KGN59896">
    <property type="protein sequence ID" value="KGN59896"/>
    <property type="gene ID" value="Csa_3G852450"/>
</dbReference>
<name>A0A0A0LIP3_CUCSA</name>
<protein>
    <submittedName>
        <fullName evidence="1">Uncharacterized protein</fullName>
    </submittedName>
</protein>
<evidence type="ECO:0000313" key="1">
    <source>
        <dbReference type="EMBL" id="KGN59896.1"/>
    </source>
</evidence>
<reference evidence="1 2" key="4">
    <citation type="journal article" date="2011" name="BMC Genomics">
        <title>RNA-Seq improves annotation of protein-coding genes in the cucumber genome.</title>
        <authorList>
            <person name="Li Z."/>
            <person name="Zhang Z."/>
            <person name="Yan P."/>
            <person name="Huang S."/>
            <person name="Fei Z."/>
            <person name="Lin K."/>
        </authorList>
    </citation>
    <scope>NUCLEOTIDE SEQUENCE [LARGE SCALE GENOMIC DNA]</scope>
    <source>
        <strain evidence="2">cv. 9930</strain>
    </source>
</reference>
<keyword evidence="2" id="KW-1185">Reference proteome</keyword>
<dbReference type="AlphaFoldDB" id="A0A0A0LIP3"/>
<sequence>MEYLGSADFSNYGTNWFHTRGKNIRSKDPNSFGRSFEKREISAHEVLKEIYSI</sequence>
<reference evidence="1 2" key="3">
    <citation type="journal article" date="2010" name="BMC Genomics">
        <title>Transcriptome sequencing and comparative analysis of cucumber flowers with different sex types.</title>
        <authorList>
            <person name="Guo S."/>
            <person name="Zheng Y."/>
            <person name="Joung J.G."/>
            <person name="Liu S."/>
            <person name="Zhang Z."/>
            <person name="Crasta O.R."/>
            <person name="Sobral B.W."/>
            <person name="Xu Y."/>
            <person name="Huang S."/>
            <person name="Fei Z."/>
        </authorList>
    </citation>
    <scope>NUCLEOTIDE SEQUENCE [LARGE SCALE GENOMIC DNA]</scope>
    <source>
        <strain evidence="2">cv. 9930</strain>
    </source>
</reference>
<proteinExistence type="predicted"/>
<organism evidence="1 2">
    <name type="scientific">Cucumis sativus</name>
    <name type="common">Cucumber</name>
    <dbReference type="NCBI Taxonomy" id="3659"/>
    <lineage>
        <taxon>Eukaryota</taxon>
        <taxon>Viridiplantae</taxon>
        <taxon>Streptophyta</taxon>
        <taxon>Embryophyta</taxon>
        <taxon>Tracheophyta</taxon>
        <taxon>Spermatophyta</taxon>
        <taxon>Magnoliopsida</taxon>
        <taxon>eudicotyledons</taxon>
        <taxon>Gunneridae</taxon>
        <taxon>Pentapetalae</taxon>
        <taxon>rosids</taxon>
        <taxon>fabids</taxon>
        <taxon>Cucurbitales</taxon>
        <taxon>Cucurbitaceae</taxon>
        <taxon>Benincaseae</taxon>
        <taxon>Cucumis</taxon>
    </lineage>
</organism>
<reference evidence="1 2" key="1">
    <citation type="journal article" date="2009" name="Nat. Genet.">
        <title>The genome of the cucumber, Cucumis sativus L.</title>
        <authorList>
            <person name="Huang S."/>
            <person name="Li R."/>
            <person name="Zhang Z."/>
            <person name="Li L."/>
            <person name="Gu X."/>
            <person name="Fan W."/>
            <person name="Lucas W.J."/>
            <person name="Wang X."/>
            <person name="Xie B."/>
            <person name="Ni P."/>
            <person name="Ren Y."/>
            <person name="Zhu H."/>
            <person name="Li J."/>
            <person name="Lin K."/>
            <person name="Jin W."/>
            <person name="Fei Z."/>
            <person name="Li G."/>
            <person name="Staub J."/>
            <person name="Kilian A."/>
            <person name="van der Vossen E.A."/>
            <person name="Wu Y."/>
            <person name="Guo J."/>
            <person name="He J."/>
            <person name="Jia Z."/>
            <person name="Ren Y."/>
            <person name="Tian G."/>
            <person name="Lu Y."/>
            <person name="Ruan J."/>
            <person name="Qian W."/>
            <person name="Wang M."/>
            <person name="Huang Q."/>
            <person name="Li B."/>
            <person name="Xuan Z."/>
            <person name="Cao J."/>
            <person name="Asan"/>
            <person name="Wu Z."/>
            <person name="Zhang J."/>
            <person name="Cai Q."/>
            <person name="Bai Y."/>
            <person name="Zhao B."/>
            <person name="Han Y."/>
            <person name="Li Y."/>
            <person name="Li X."/>
            <person name="Wang S."/>
            <person name="Shi Q."/>
            <person name="Liu S."/>
            <person name="Cho W.K."/>
            <person name="Kim J.Y."/>
            <person name="Xu Y."/>
            <person name="Heller-Uszynska K."/>
            <person name="Miao H."/>
            <person name="Cheng Z."/>
            <person name="Zhang S."/>
            <person name="Wu J."/>
            <person name="Yang Y."/>
            <person name="Kang H."/>
            <person name="Li M."/>
            <person name="Liang H."/>
            <person name="Ren X."/>
            <person name="Shi Z."/>
            <person name="Wen M."/>
            <person name="Jian M."/>
            <person name="Yang H."/>
            <person name="Zhang G."/>
            <person name="Yang Z."/>
            <person name="Chen R."/>
            <person name="Liu S."/>
            <person name="Li J."/>
            <person name="Ma L."/>
            <person name="Liu H."/>
            <person name="Zhou Y."/>
            <person name="Zhao J."/>
            <person name="Fang X."/>
            <person name="Li G."/>
            <person name="Fang L."/>
            <person name="Li Y."/>
            <person name="Liu D."/>
            <person name="Zheng H."/>
            <person name="Zhang Y."/>
            <person name="Qin N."/>
            <person name="Li Z."/>
            <person name="Yang G."/>
            <person name="Yang S."/>
            <person name="Bolund L."/>
            <person name="Kristiansen K."/>
            <person name="Zheng H."/>
            <person name="Li S."/>
            <person name="Zhang X."/>
            <person name="Yang H."/>
            <person name="Wang J."/>
            <person name="Sun R."/>
            <person name="Zhang B."/>
            <person name="Jiang S."/>
            <person name="Wang J."/>
            <person name="Du Y."/>
            <person name="Li S."/>
        </authorList>
    </citation>
    <scope>NUCLEOTIDE SEQUENCE [LARGE SCALE GENOMIC DNA]</scope>
    <source>
        <strain evidence="2">cv. 9930</strain>
    </source>
</reference>
<accession>A0A0A0LIP3</accession>
<gene>
    <name evidence="1" type="ORF">Csa_3G852450</name>
</gene>
<dbReference type="Proteomes" id="UP000029981">
    <property type="component" value="Chromosome 3"/>
</dbReference>